<dbReference type="PANTHER" id="PTHR19211:SF14">
    <property type="entry name" value="ATP-BINDING CASSETTE SUB-FAMILY F MEMBER 1"/>
    <property type="match status" value="1"/>
</dbReference>
<name>A0A1S7DSJ7_RIEAN</name>
<dbReference type="InterPro" id="IPR003593">
    <property type="entry name" value="AAA+_ATPase"/>
</dbReference>
<keyword evidence="2" id="KW-0547">Nucleotide-binding</keyword>
<organism evidence="5 6">
    <name type="scientific">Riemerella anatipestifer</name>
    <name type="common">Moraxella anatipestifer</name>
    <dbReference type="NCBI Taxonomy" id="34085"/>
    <lineage>
        <taxon>Bacteria</taxon>
        <taxon>Pseudomonadati</taxon>
        <taxon>Bacteroidota</taxon>
        <taxon>Flavobacteriia</taxon>
        <taxon>Flavobacteriales</taxon>
        <taxon>Weeksellaceae</taxon>
        <taxon>Riemerella</taxon>
    </lineage>
</organism>
<dbReference type="EMBL" id="CP011859">
    <property type="protein sequence ID" value="AQY22031.1"/>
    <property type="molecule type" value="Genomic_DNA"/>
</dbReference>
<evidence type="ECO:0000313" key="6">
    <source>
        <dbReference type="Proteomes" id="UP000189883"/>
    </source>
</evidence>
<dbReference type="AlphaFoldDB" id="A0A1S7DSJ7"/>
<dbReference type="SMART" id="SM00382">
    <property type="entry name" value="AAA"/>
    <property type="match status" value="1"/>
</dbReference>
<dbReference type="GO" id="GO:0016887">
    <property type="term" value="F:ATP hydrolysis activity"/>
    <property type="evidence" value="ECO:0007669"/>
    <property type="project" value="InterPro"/>
</dbReference>
<reference evidence="5 6" key="1">
    <citation type="submission" date="2015-06" db="EMBL/GenBank/DDBJ databases">
        <title>R. anatipestifer strain HXb2 is the most virulent strain so far, and the genome sequence would help us uncover the pathogenesis.</title>
        <authorList>
            <person name="Hu Q."/>
            <person name="Qi J."/>
            <person name="Bo H."/>
            <person name="Liu G."/>
            <person name="Tao M."/>
            <person name="Ding Y."/>
            <person name="Xue Y."/>
        </authorList>
    </citation>
    <scope>NUCLEOTIDE SEQUENCE [LARGE SCALE GENOMIC DNA]</scope>
    <source>
        <strain evidence="5 6">HXb2</strain>
    </source>
</reference>
<dbReference type="RefSeq" id="WP_079207287.1">
    <property type="nucleotide sequence ID" value="NZ_CP011859.1"/>
</dbReference>
<dbReference type="InterPro" id="IPR003439">
    <property type="entry name" value="ABC_transporter-like_ATP-bd"/>
</dbReference>
<keyword evidence="1" id="KW-0677">Repeat</keyword>
<evidence type="ECO:0000256" key="1">
    <source>
        <dbReference type="ARBA" id="ARBA00022737"/>
    </source>
</evidence>
<dbReference type="InterPro" id="IPR027417">
    <property type="entry name" value="P-loop_NTPase"/>
</dbReference>
<dbReference type="InterPro" id="IPR050611">
    <property type="entry name" value="ABCF"/>
</dbReference>
<evidence type="ECO:0000313" key="5">
    <source>
        <dbReference type="EMBL" id="AQY22031.1"/>
    </source>
</evidence>
<accession>A0A1S7DSJ7</accession>
<keyword evidence="3 5" id="KW-0067">ATP-binding</keyword>
<dbReference type="Gene3D" id="3.40.50.300">
    <property type="entry name" value="P-loop containing nucleotide triphosphate hydrolases"/>
    <property type="match status" value="1"/>
</dbReference>
<evidence type="ECO:0000256" key="3">
    <source>
        <dbReference type="ARBA" id="ARBA00022840"/>
    </source>
</evidence>
<sequence>MLIHVKSFSYNKEIVLQDIILNVKEKEKLSISGRNGCGKSTLLNIICGKLKGDIEIKNPLSMGYYGGHISLNKDLSLANHKDLFKDELLLDVFQDLVFGLEFKSFYNTKIKNLSQGNIVKAHMVFILSLNREIFILDEPTENLDNVSVDYLSNFIRQSDKRYIIVSHDRHFVSKTCENHYMINEKTLQKYEIN</sequence>
<evidence type="ECO:0000256" key="2">
    <source>
        <dbReference type="ARBA" id="ARBA00022741"/>
    </source>
</evidence>
<gene>
    <name evidence="5" type="primary">yheS</name>
    <name evidence="5" type="ORF">AB406_1082</name>
</gene>
<evidence type="ECO:0000259" key="4">
    <source>
        <dbReference type="SMART" id="SM00382"/>
    </source>
</evidence>
<feature type="domain" description="AAA+ ATPase" evidence="4">
    <location>
        <begin position="25"/>
        <end position="185"/>
    </location>
</feature>
<dbReference type="Pfam" id="PF00005">
    <property type="entry name" value="ABC_tran"/>
    <property type="match status" value="1"/>
</dbReference>
<protein>
    <submittedName>
        <fullName evidence="5">Putative ABC transporter ATP-binding protein YheS</fullName>
    </submittedName>
</protein>
<dbReference type="GO" id="GO:0005524">
    <property type="term" value="F:ATP binding"/>
    <property type="evidence" value="ECO:0007669"/>
    <property type="project" value="UniProtKB-KW"/>
</dbReference>
<dbReference type="PANTHER" id="PTHR19211">
    <property type="entry name" value="ATP-BINDING TRANSPORT PROTEIN-RELATED"/>
    <property type="match status" value="1"/>
</dbReference>
<dbReference type="Proteomes" id="UP000189883">
    <property type="component" value="Chromosome"/>
</dbReference>
<dbReference type="SUPFAM" id="SSF52540">
    <property type="entry name" value="P-loop containing nucleoside triphosphate hydrolases"/>
    <property type="match status" value="1"/>
</dbReference>
<proteinExistence type="predicted"/>